<dbReference type="SMART" id="SM00320">
    <property type="entry name" value="WD40"/>
    <property type="match status" value="4"/>
</dbReference>
<dbReference type="InterPro" id="IPR020472">
    <property type="entry name" value="WD40_PAC1"/>
</dbReference>
<feature type="non-terminal residue" evidence="5">
    <location>
        <position position="331"/>
    </location>
</feature>
<evidence type="ECO:0000313" key="6">
    <source>
        <dbReference type="Proteomes" id="UP001634394"/>
    </source>
</evidence>
<gene>
    <name evidence="5" type="ORF">ACJMK2_036755</name>
</gene>
<dbReference type="PANTHER" id="PTHR19846:SF6">
    <property type="entry name" value="F-BOX DOMAIN-CONTAINING PROTEIN"/>
    <property type="match status" value="1"/>
</dbReference>
<dbReference type="PANTHER" id="PTHR19846">
    <property type="entry name" value="WD40 REPEAT PROTEIN"/>
    <property type="match status" value="1"/>
</dbReference>
<feature type="repeat" description="WD" evidence="3">
    <location>
        <begin position="228"/>
        <end position="261"/>
    </location>
</feature>
<dbReference type="EMBL" id="JBJQND010000006">
    <property type="protein sequence ID" value="KAL3873661.1"/>
    <property type="molecule type" value="Genomic_DNA"/>
</dbReference>
<comment type="caution">
    <text evidence="5">The sequence shown here is derived from an EMBL/GenBank/DDBJ whole genome shotgun (WGS) entry which is preliminary data.</text>
</comment>
<proteinExistence type="predicted"/>
<dbReference type="InterPro" id="IPR001680">
    <property type="entry name" value="WD40_rpt"/>
</dbReference>
<evidence type="ECO:0000256" key="3">
    <source>
        <dbReference type="PROSITE-ProRule" id="PRU00221"/>
    </source>
</evidence>
<keyword evidence="2" id="KW-0677">Repeat</keyword>
<evidence type="ECO:0000256" key="2">
    <source>
        <dbReference type="ARBA" id="ARBA00022737"/>
    </source>
</evidence>
<dbReference type="PROSITE" id="PS50082">
    <property type="entry name" value="WD_REPEATS_2"/>
    <property type="match status" value="3"/>
</dbReference>
<feature type="non-terminal residue" evidence="5">
    <location>
        <position position="1"/>
    </location>
</feature>
<dbReference type="PROSITE" id="PS50294">
    <property type="entry name" value="WD_REPEATS_REGION"/>
    <property type="match status" value="3"/>
</dbReference>
<dbReference type="InterPro" id="IPR019775">
    <property type="entry name" value="WD40_repeat_CS"/>
</dbReference>
<sequence>LHREPSENLSDKEPRMVELEVKVKIVGELGQQSSKTNQGTLKPDIDSKSDLSDDDLAGLDDEYKFLPALIIPEPQETKKQKQKKSLKTVSIHGPTIVKPVTDGVEGKQRADTGVIAPRPLRSQREETEDDQDNVALDIRPQLQQAQDILGKLVPTMSLEWKEESVQKQYNHATAVVGYVKNIKRARKLQGHMSGIMCIQFDKRRLISAGLDRVIRIWDIRSGRSIHKFNGHKGGIRCMFLYDNTLYTGSWDTTVMVWDLKTLTRKCVLIEHMGSVSCLHVSNDYIISGSHDTTVRVWYRSTYYCLNVLHGHKGPITSLAFDGQFVVTGSMD</sequence>
<name>A0ABD3WJF3_SINWO</name>
<organism evidence="5 6">
    <name type="scientific">Sinanodonta woodiana</name>
    <name type="common">Chinese pond mussel</name>
    <name type="synonym">Anodonta woodiana</name>
    <dbReference type="NCBI Taxonomy" id="1069815"/>
    <lineage>
        <taxon>Eukaryota</taxon>
        <taxon>Metazoa</taxon>
        <taxon>Spiralia</taxon>
        <taxon>Lophotrochozoa</taxon>
        <taxon>Mollusca</taxon>
        <taxon>Bivalvia</taxon>
        <taxon>Autobranchia</taxon>
        <taxon>Heteroconchia</taxon>
        <taxon>Palaeoheterodonta</taxon>
        <taxon>Unionida</taxon>
        <taxon>Unionoidea</taxon>
        <taxon>Unionidae</taxon>
        <taxon>Unioninae</taxon>
        <taxon>Sinanodonta</taxon>
    </lineage>
</organism>
<evidence type="ECO:0000256" key="1">
    <source>
        <dbReference type="ARBA" id="ARBA00022574"/>
    </source>
</evidence>
<keyword evidence="6" id="KW-1185">Reference proteome</keyword>
<dbReference type="InterPro" id="IPR036322">
    <property type="entry name" value="WD40_repeat_dom_sf"/>
</dbReference>
<protein>
    <submittedName>
        <fullName evidence="5">Uncharacterized protein</fullName>
    </submittedName>
</protein>
<dbReference type="PRINTS" id="PR00320">
    <property type="entry name" value="GPROTEINBRPT"/>
</dbReference>
<feature type="region of interest" description="Disordered" evidence="4">
    <location>
        <begin position="107"/>
        <end position="131"/>
    </location>
</feature>
<feature type="repeat" description="WD" evidence="3">
    <location>
        <begin position="268"/>
        <end position="297"/>
    </location>
</feature>
<keyword evidence="1 3" id="KW-0853">WD repeat</keyword>
<feature type="compositionally biased region" description="Polar residues" evidence="4">
    <location>
        <begin position="30"/>
        <end position="40"/>
    </location>
</feature>
<dbReference type="PROSITE" id="PS00678">
    <property type="entry name" value="WD_REPEATS_1"/>
    <property type="match status" value="2"/>
</dbReference>
<dbReference type="SUPFAM" id="SSF50978">
    <property type="entry name" value="WD40 repeat-like"/>
    <property type="match status" value="1"/>
</dbReference>
<dbReference type="Proteomes" id="UP001634394">
    <property type="component" value="Unassembled WGS sequence"/>
</dbReference>
<reference evidence="5 6" key="1">
    <citation type="submission" date="2024-11" db="EMBL/GenBank/DDBJ databases">
        <title>Chromosome-level genome assembly of the freshwater bivalve Anodonta woodiana.</title>
        <authorList>
            <person name="Chen X."/>
        </authorList>
    </citation>
    <scope>NUCLEOTIDE SEQUENCE [LARGE SCALE GENOMIC DNA]</scope>
    <source>
        <strain evidence="5">MN2024</strain>
        <tissue evidence="5">Gills</tissue>
    </source>
</reference>
<evidence type="ECO:0000256" key="4">
    <source>
        <dbReference type="SAM" id="MobiDB-lite"/>
    </source>
</evidence>
<evidence type="ECO:0000313" key="5">
    <source>
        <dbReference type="EMBL" id="KAL3873661.1"/>
    </source>
</evidence>
<dbReference type="Gene3D" id="2.130.10.10">
    <property type="entry name" value="YVTN repeat-like/Quinoprotein amine dehydrogenase"/>
    <property type="match status" value="1"/>
</dbReference>
<feature type="region of interest" description="Disordered" evidence="4">
    <location>
        <begin position="27"/>
        <end position="57"/>
    </location>
</feature>
<accession>A0ABD3WJF3</accession>
<dbReference type="Pfam" id="PF00400">
    <property type="entry name" value="WD40"/>
    <property type="match status" value="4"/>
</dbReference>
<dbReference type="AlphaFoldDB" id="A0ABD3WJF3"/>
<dbReference type="InterPro" id="IPR015943">
    <property type="entry name" value="WD40/YVTN_repeat-like_dom_sf"/>
</dbReference>
<feature type="repeat" description="WD" evidence="3">
    <location>
        <begin position="188"/>
        <end position="227"/>
    </location>
</feature>